<comment type="caution">
    <text evidence="1">The sequence shown here is derived from an EMBL/GenBank/DDBJ whole genome shotgun (WGS) entry which is preliminary data.</text>
</comment>
<evidence type="ECO:0000313" key="2">
    <source>
        <dbReference type="Proteomes" id="UP000887159"/>
    </source>
</evidence>
<gene>
    <name evidence="1" type="ORF">TNCV_1571381</name>
</gene>
<protein>
    <submittedName>
        <fullName evidence="1">Uncharacterized protein</fullName>
    </submittedName>
</protein>
<sequence>MRHTETMRVLALHLIARGDLNADMYRRMKVIYGVQYLGRKAGKSVRKDRQTISDLHDKALSHIFQETQMIFKQYPSEFLTPTTLSGFITL</sequence>
<name>A0A8X6SU44_TRICX</name>
<dbReference type="AlphaFoldDB" id="A0A8X6SU44"/>
<dbReference type="Proteomes" id="UP000887159">
    <property type="component" value="Unassembled WGS sequence"/>
</dbReference>
<proteinExistence type="predicted"/>
<accession>A0A8X6SU44</accession>
<dbReference type="EMBL" id="BMAU01021334">
    <property type="protein sequence ID" value="GFY15327.1"/>
    <property type="molecule type" value="Genomic_DNA"/>
</dbReference>
<keyword evidence="2" id="KW-1185">Reference proteome</keyword>
<reference evidence="1" key="1">
    <citation type="submission" date="2020-08" db="EMBL/GenBank/DDBJ databases">
        <title>Multicomponent nature underlies the extraordinary mechanical properties of spider dragline silk.</title>
        <authorList>
            <person name="Kono N."/>
            <person name="Nakamura H."/>
            <person name="Mori M."/>
            <person name="Yoshida Y."/>
            <person name="Ohtoshi R."/>
            <person name="Malay A.D."/>
            <person name="Moran D.A.P."/>
            <person name="Tomita M."/>
            <person name="Numata K."/>
            <person name="Arakawa K."/>
        </authorList>
    </citation>
    <scope>NUCLEOTIDE SEQUENCE</scope>
</reference>
<evidence type="ECO:0000313" key="1">
    <source>
        <dbReference type="EMBL" id="GFY15327.1"/>
    </source>
</evidence>
<organism evidence="1 2">
    <name type="scientific">Trichonephila clavipes</name>
    <name type="common">Golden silk orbweaver</name>
    <name type="synonym">Nephila clavipes</name>
    <dbReference type="NCBI Taxonomy" id="2585209"/>
    <lineage>
        <taxon>Eukaryota</taxon>
        <taxon>Metazoa</taxon>
        <taxon>Ecdysozoa</taxon>
        <taxon>Arthropoda</taxon>
        <taxon>Chelicerata</taxon>
        <taxon>Arachnida</taxon>
        <taxon>Araneae</taxon>
        <taxon>Araneomorphae</taxon>
        <taxon>Entelegynae</taxon>
        <taxon>Araneoidea</taxon>
        <taxon>Nephilidae</taxon>
        <taxon>Trichonephila</taxon>
    </lineage>
</organism>